<dbReference type="EMBL" id="CM018049">
    <property type="protein sequence ID" value="KAA8519648.1"/>
    <property type="molecule type" value="Genomic_DNA"/>
</dbReference>
<feature type="chain" id="PRO_5023834824" description="RNase H type-1 domain-containing protein" evidence="1">
    <location>
        <begin position="23"/>
        <end position="128"/>
    </location>
</feature>
<dbReference type="InterPro" id="IPR053151">
    <property type="entry name" value="RNase_H-like"/>
</dbReference>
<evidence type="ECO:0000259" key="2">
    <source>
        <dbReference type="Pfam" id="PF13456"/>
    </source>
</evidence>
<proteinExistence type="predicted"/>
<dbReference type="Pfam" id="PF13456">
    <property type="entry name" value="RVT_3"/>
    <property type="match status" value="1"/>
</dbReference>
<evidence type="ECO:0000256" key="1">
    <source>
        <dbReference type="SAM" id="SignalP"/>
    </source>
</evidence>
<keyword evidence="4" id="KW-1185">Reference proteome</keyword>
<dbReference type="AlphaFoldDB" id="A0A5J4ZPN7"/>
<feature type="domain" description="RNase H type-1" evidence="2">
    <location>
        <begin position="26"/>
        <end position="111"/>
    </location>
</feature>
<dbReference type="InterPro" id="IPR036397">
    <property type="entry name" value="RNaseH_sf"/>
</dbReference>
<feature type="signal peptide" evidence="1">
    <location>
        <begin position="1"/>
        <end position="22"/>
    </location>
</feature>
<name>A0A5J4ZPN7_9ASTE</name>
<dbReference type="GO" id="GO:0003676">
    <property type="term" value="F:nucleic acid binding"/>
    <property type="evidence" value="ECO:0007669"/>
    <property type="project" value="InterPro"/>
</dbReference>
<evidence type="ECO:0000313" key="3">
    <source>
        <dbReference type="EMBL" id="KAA8519648.1"/>
    </source>
</evidence>
<dbReference type="InterPro" id="IPR044730">
    <property type="entry name" value="RNase_H-like_dom_plant"/>
</dbReference>
<accession>A0A5J4ZPN7</accession>
<dbReference type="Proteomes" id="UP000325577">
    <property type="component" value="Linkage Group LG6"/>
</dbReference>
<dbReference type="OrthoDB" id="1906820at2759"/>
<dbReference type="InterPro" id="IPR002156">
    <property type="entry name" value="RNaseH_domain"/>
</dbReference>
<reference evidence="3 4" key="1">
    <citation type="submission" date="2019-09" db="EMBL/GenBank/DDBJ databases">
        <title>A chromosome-level genome assembly of the Chinese tupelo Nyssa sinensis.</title>
        <authorList>
            <person name="Yang X."/>
            <person name="Kang M."/>
            <person name="Yang Y."/>
            <person name="Xiong H."/>
            <person name="Wang M."/>
            <person name="Zhang Z."/>
            <person name="Wang Z."/>
            <person name="Wu H."/>
            <person name="Ma T."/>
            <person name="Liu J."/>
            <person name="Xi Z."/>
        </authorList>
    </citation>
    <scope>NUCLEOTIDE SEQUENCE [LARGE SCALE GENOMIC DNA]</scope>
    <source>
        <strain evidence="3">J267</strain>
        <tissue evidence="3">Leaf</tissue>
    </source>
</reference>
<dbReference type="PANTHER" id="PTHR47723:SF19">
    <property type="entry name" value="POLYNUCLEOTIDYL TRANSFERASE, RIBONUCLEASE H-LIKE SUPERFAMILY PROTEIN"/>
    <property type="match status" value="1"/>
</dbReference>
<organism evidence="3 4">
    <name type="scientific">Nyssa sinensis</name>
    <dbReference type="NCBI Taxonomy" id="561372"/>
    <lineage>
        <taxon>Eukaryota</taxon>
        <taxon>Viridiplantae</taxon>
        <taxon>Streptophyta</taxon>
        <taxon>Embryophyta</taxon>
        <taxon>Tracheophyta</taxon>
        <taxon>Spermatophyta</taxon>
        <taxon>Magnoliopsida</taxon>
        <taxon>eudicotyledons</taxon>
        <taxon>Gunneridae</taxon>
        <taxon>Pentapetalae</taxon>
        <taxon>asterids</taxon>
        <taxon>Cornales</taxon>
        <taxon>Nyssaceae</taxon>
        <taxon>Nyssa</taxon>
    </lineage>
</organism>
<sequence length="128" mass="14087">MIACFVMLLLTLCDFMVGLARGRYNVASAIAMEAYAMLDGLQLCVDSSIFSLVVESDCKTLVDLLQDYSASLSDIEAIIYDIQRVAKIVGVRHFSFVGCMGNQVAHVLTHRVSFDGLFDVWIENTPLG</sequence>
<dbReference type="PANTHER" id="PTHR47723">
    <property type="entry name" value="OS05G0353850 PROTEIN"/>
    <property type="match status" value="1"/>
</dbReference>
<keyword evidence="1" id="KW-0732">Signal</keyword>
<evidence type="ECO:0000313" key="4">
    <source>
        <dbReference type="Proteomes" id="UP000325577"/>
    </source>
</evidence>
<dbReference type="CDD" id="cd06222">
    <property type="entry name" value="RNase_H_like"/>
    <property type="match status" value="1"/>
</dbReference>
<dbReference type="GO" id="GO:0004523">
    <property type="term" value="F:RNA-DNA hybrid ribonuclease activity"/>
    <property type="evidence" value="ECO:0007669"/>
    <property type="project" value="InterPro"/>
</dbReference>
<dbReference type="Gene3D" id="3.30.420.10">
    <property type="entry name" value="Ribonuclease H-like superfamily/Ribonuclease H"/>
    <property type="match status" value="1"/>
</dbReference>
<protein>
    <recommendedName>
        <fullName evidence="2">RNase H type-1 domain-containing protein</fullName>
    </recommendedName>
</protein>
<gene>
    <name evidence="3" type="ORF">F0562_013907</name>
</gene>